<proteinExistence type="predicted"/>
<sequence>MLRYFYAGRLFISEVKPRAFKPTFQVKPELIGRLYSSSNNSISLFKEEGDRCVVLRNSDRFFASFHPLKPLQVRG</sequence>
<comment type="caution">
    <text evidence="1">The sequence shown here is derived from an EMBL/GenBank/DDBJ whole genome shotgun (WGS) entry which is preliminary data.</text>
</comment>
<dbReference type="EMBL" id="SFAT01000153">
    <property type="protein sequence ID" value="TRU94549.1"/>
    <property type="molecule type" value="Genomic_DNA"/>
</dbReference>
<protein>
    <submittedName>
        <fullName evidence="1">Uncharacterized protein</fullName>
    </submittedName>
</protein>
<name>A0A552JFN0_9CHRO</name>
<reference evidence="1 2" key="1">
    <citation type="submission" date="2019-01" db="EMBL/GenBank/DDBJ databases">
        <title>Coherence of Microcystis species and biogeography revealed through population genomics.</title>
        <authorList>
            <person name="Perez-Carrascal O.M."/>
            <person name="Terrat Y."/>
            <person name="Giani A."/>
            <person name="Fortin N."/>
            <person name="Tromas N."/>
            <person name="Shapiro B.J."/>
        </authorList>
    </citation>
    <scope>NUCLEOTIDE SEQUENCE [LARGE SCALE GENOMIC DNA]</scope>
    <source>
        <strain evidence="1">Mw_QC_S_20081001_S30D</strain>
    </source>
</reference>
<organism evidence="1 2">
    <name type="scientific">Microcystis wesenbergii Mw_QC_S_20081001_S30D</name>
    <dbReference type="NCBI Taxonomy" id="2486245"/>
    <lineage>
        <taxon>Bacteria</taxon>
        <taxon>Bacillati</taxon>
        <taxon>Cyanobacteriota</taxon>
        <taxon>Cyanophyceae</taxon>
        <taxon>Oscillatoriophycideae</taxon>
        <taxon>Chroococcales</taxon>
        <taxon>Microcystaceae</taxon>
        <taxon>Microcystis</taxon>
    </lineage>
</organism>
<evidence type="ECO:0000313" key="2">
    <source>
        <dbReference type="Proteomes" id="UP000320523"/>
    </source>
</evidence>
<evidence type="ECO:0000313" key="1">
    <source>
        <dbReference type="EMBL" id="TRU94549.1"/>
    </source>
</evidence>
<accession>A0A552JFN0</accession>
<dbReference type="Proteomes" id="UP000320523">
    <property type="component" value="Unassembled WGS sequence"/>
</dbReference>
<gene>
    <name evidence="1" type="ORF">EWV75_15620</name>
</gene>
<dbReference type="AlphaFoldDB" id="A0A552JFN0"/>